<dbReference type="GO" id="GO:0004197">
    <property type="term" value="F:cysteine-type endopeptidase activity"/>
    <property type="evidence" value="ECO:0007669"/>
    <property type="project" value="InterPro"/>
</dbReference>
<keyword evidence="4" id="KW-1185">Reference proteome</keyword>
<dbReference type="EMBL" id="JARKIE010000041">
    <property type="protein sequence ID" value="KAJ7694623.1"/>
    <property type="molecule type" value="Genomic_DNA"/>
</dbReference>
<dbReference type="InterPro" id="IPR011600">
    <property type="entry name" value="Pept_C14_caspase"/>
</dbReference>
<dbReference type="Gene3D" id="3.40.50.1460">
    <property type="match status" value="1"/>
</dbReference>
<evidence type="ECO:0000313" key="3">
    <source>
        <dbReference type="EMBL" id="KAJ7694623.1"/>
    </source>
</evidence>
<evidence type="ECO:0000313" key="4">
    <source>
        <dbReference type="Proteomes" id="UP001221757"/>
    </source>
</evidence>
<evidence type="ECO:0000256" key="1">
    <source>
        <dbReference type="ARBA" id="ARBA00009005"/>
    </source>
</evidence>
<feature type="domain" description="Peptidase C14 caspase" evidence="2">
    <location>
        <begin position="32"/>
        <end position="282"/>
    </location>
</feature>
<dbReference type="Pfam" id="PF00656">
    <property type="entry name" value="Peptidase_C14"/>
    <property type="match status" value="1"/>
</dbReference>
<reference evidence="3" key="1">
    <citation type="submission" date="2023-03" db="EMBL/GenBank/DDBJ databases">
        <title>Massive genome expansion in bonnet fungi (Mycena s.s.) driven by repeated elements and novel gene families across ecological guilds.</title>
        <authorList>
            <consortium name="Lawrence Berkeley National Laboratory"/>
            <person name="Harder C.B."/>
            <person name="Miyauchi S."/>
            <person name="Viragh M."/>
            <person name="Kuo A."/>
            <person name="Thoen E."/>
            <person name="Andreopoulos B."/>
            <person name="Lu D."/>
            <person name="Skrede I."/>
            <person name="Drula E."/>
            <person name="Henrissat B."/>
            <person name="Morin E."/>
            <person name="Kohler A."/>
            <person name="Barry K."/>
            <person name="LaButti K."/>
            <person name="Morin E."/>
            <person name="Salamov A."/>
            <person name="Lipzen A."/>
            <person name="Mereny Z."/>
            <person name="Hegedus B."/>
            <person name="Baldrian P."/>
            <person name="Stursova M."/>
            <person name="Weitz H."/>
            <person name="Taylor A."/>
            <person name="Grigoriev I.V."/>
            <person name="Nagy L.G."/>
            <person name="Martin F."/>
            <person name="Kauserud H."/>
        </authorList>
    </citation>
    <scope>NUCLEOTIDE SEQUENCE</scope>
    <source>
        <strain evidence="3">CBHHK067</strain>
    </source>
</reference>
<evidence type="ECO:0000259" key="2">
    <source>
        <dbReference type="Pfam" id="PF00656"/>
    </source>
</evidence>
<gene>
    <name evidence="3" type="ORF">B0H17DRAFT_1057312</name>
</gene>
<dbReference type="InterPro" id="IPR050452">
    <property type="entry name" value="Metacaspase"/>
</dbReference>
<name>A0AAD7GH82_MYCRO</name>
<sequence length="684" mass="76026">MMIWLAGIVDFHPPMQDTNSNPSTGTVAIYSIIVGIDQYKAKNAFSILKGAVNDAKSFQSFLTDPHRLGGLQVPSSHIKCLLNEKATRSAILSALKSHFLNNQAIPDHGETAMCLFFAGHGSRIHARDNLLPLDGKVEVICPFDERTRGSDGNYVHAIPDFVLGQFLHQLAEKKGRNIIVILDSCHSGGMGRDTARARTAKTRSLPVPSGLDQHLFEDAINTARPYGVWAPSVSSHVLLAACGQDEQAYESPSQPFHGRFTRSLVTELRRAKLNDITYADLVSRLPTLPMQNPHCGGAYKDRVVFRTDYPGIGRRALALTQQLLLDPTGGDERLRLYSISMGSVEGVRPGTEFSVYGAGNNTVVLGKLVARTVKIHQTLLAPQDTELADIPKGSRAVMKDWKNTDKILRVHTPPGSQHAPGLFQTHTVNPNYVRANSPEAAHISLKRDGFEIVVQWLAGPLAQEQGARETRFPLVPMRSEGRAKPLHLLSVVDGLAHFRYFLERENGNVLLAHCSLEMHRLQGHYPTRRSDLSVGNNGNLVAFGKVELRPERDAKYGFTMRNTSHSDLFPYLFYFEPLKCTIQAWYIPETAYGRPPLHGNSGQLTVGMGGEGAFQFWLPKGKRKSTGFFKLFVSTEYVDLGWIRQEMSPFDSRFEGTDRLFGSHEPLQRSEQWNALRVVLTMTL</sequence>
<dbReference type="GO" id="GO:0006508">
    <property type="term" value="P:proteolysis"/>
    <property type="evidence" value="ECO:0007669"/>
    <property type="project" value="InterPro"/>
</dbReference>
<dbReference type="PANTHER" id="PTHR48104:SF30">
    <property type="entry name" value="METACASPASE-1"/>
    <property type="match status" value="1"/>
</dbReference>
<dbReference type="AlphaFoldDB" id="A0AAD7GH82"/>
<dbReference type="Proteomes" id="UP001221757">
    <property type="component" value="Unassembled WGS sequence"/>
</dbReference>
<proteinExistence type="inferred from homology"/>
<protein>
    <recommendedName>
        <fullName evidence="2">Peptidase C14 caspase domain-containing protein</fullName>
    </recommendedName>
</protein>
<comment type="similarity">
    <text evidence="1">Belongs to the peptidase C14B family.</text>
</comment>
<dbReference type="PANTHER" id="PTHR48104">
    <property type="entry name" value="METACASPASE-4"/>
    <property type="match status" value="1"/>
</dbReference>
<comment type="caution">
    <text evidence="3">The sequence shown here is derived from an EMBL/GenBank/DDBJ whole genome shotgun (WGS) entry which is preliminary data.</text>
</comment>
<organism evidence="3 4">
    <name type="scientific">Mycena rosella</name>
    <name type="common">Pink bonnet</name>
    <name type="synonym">Agaricus rosellus</name>
    <dbReference type="NCBI Taxonomy" id="1033263"/>
    <lineage>
        <taxon>Eukaryota</taxon>
        <taxon>Fungi</taxon>
        <taxon>Dikarya</taxon>
        <taxon>Basidiomycota</taxon>
        <taxon>Agaricomycotina</taxon>
        <taxon>Agaricomycetes</taxon>
        <taxon>Agaricomycetidae</taxon>
        <taxon>Agaricales</taxon>
        <taxon>Marasmiineae</taxon>
        <taxon>Mycenaceae</taxon>
        <taxon>Mycena</taxon>
    </lineage>
</organism>
<dbReference type="GO" id="GO:0005737">
    <property type="term" value="C:cytoplasm"/>
    <property type="evidence" value="ECO:0007669"/>
    <property type="project" value="TreeGrafter"/>
</dbReference>
<accession>A0AAD7GH82</accession>